<organism evidence="1 2">
    <name type="scientific">Puccinia striiformis f. sp. tritici</name>
    <dbReference type="NCBI Taxonomy" id="168172"/>
    <lineage>
        <taxon>Eukaryota</taxon>
        <taxon>Fungi</taxon>
        <taxon>Dikarya</taxon>
        <taxon>Basidiomycota</taxon>
        <taxon>Pucciniomycotina</taxon>
        <taxon>Pucciniomycetes</taxon>
        <taxon>Pucciniales</taxon>
        <taxon>Pucciniaceae</taxon>
        <taxon>Puccinia</taxon>
    </lineage>
</organism>
<dbReference type="EMBL" id="CM045868">
    <property type="protein sequence ID" value="KAI7957401.1"/>
    <property type="molecule type" value="Genomic_DNA"/>
</dbReference>
<comment type="caution">
    <text evidence="1">The sequence shown here is derived from an EMBL/GenBank/DDBJ whole genome shotgun (WGS) entry which is preliminary data.</text>
</comment>
<name>A0ACC0EPM0_9BASI</name>
<reference evidence="2" key="1">
    <citation type="journal article" date="2018" name="BMC Genomics">
        <title>Genomic insights into host adaptation between the wheat stripe rust pathogen (Puccinia striiformis f. sp. tritici) and the barley stripe rust pathogen (Puccinia striiformis f. sp. hordei).</title>
        <authorList>
            <person name="Xia C."/>
            <person name="Wang M."/>
            <person name="Yin C."/>
            <person name="Cornejo O.E."/>
            <person name="Hulbert S.H."/>
            <person name="Chen X."/>
        </authorList>
    </citation>
    <scope>NUCLEOTIDE SEQUENCE [LARGE SCALE GENOMIC DNA]</scope>
    <source>
        <strain evidence="2">93-210</strain>
    </source>
</reference>
<sequence>MIKTMMSTDRRHIDPNPDRLQLVLSPPKSHSKSQSLLLLSTSAEAAVAESKKFENNSRHSSVLSISSPPPQPPTSHHHQRIHFRHKESVQHKNHSNSSKTNQLFKCEKCLKVYRHPQCLVKHRWEHTEYWADASKLMLSKHQQVQMLEAAAILAAPSGSLPESRSLWPAAVSSSEAGLLGSDQVNLEVIYSRQEQARNHHHHRSASTSCVPNTILNRLNDDDQDDQDDEDEDEIMFEMSLDGDEQSSPYSTHQKNNSRTGPPPPPPRMMMKTTKSKNITMKGEGVVTGSRSSSYSISSSASSSSTTRSIGGGGGGRPAIGYFERRNLEPGSSGGVIVSHINPRSSTPTSPPSILGHHEARLTASSLPAMVAYQPGSHPNPHHHGSSLMNHPNRFVYHNSETTIFKPLTPYKDSQLRFEHRPSSSPPSSSSDHHHHHQVSSGSGISSHLLNHVDEQATTDEDEDEDDDDDEDGGWSPSTERADRGGEGDEVVGMEL</sequence>
<evidence type="ECO:0000313" key="1">
    <source>
        <dbReference type="EMBL" id="KAI7957401.1"/>
    </source>
</evidence>
<reference evidence="2" key="2">
    <citation type="journal article" date="2018" name="Mol. Plant Microbe Interact.">
        <title>Genome sequence resources for the wheat stripe rust pathogen (Puccinia striiformis f. sp. tritici) and the barley stripe rust pathogen (Puccinia striiformis f. sp. hordei).</title>
        <authorList>
            <person name="Xia C."/>
            <person name="Wang M."/>
            <person name="Yin C."/>
            <person name="Cornejo O.E."/>
            <person name="Hulbert S.H."/>
            <person name="Chen X."/>
        </authorList>
    </citation>
    <scope>NUCLEOTIDE SEQUENCE [LARGE SCALE GENOMIC DNA]</scope>
    <source>
        <strain evidence="2">93-210</strain>
    </source>
</reference>
<gene>
    <name evidence="1" type="ORF">MJO28_004496</name>
</gene>
<keyword evidence="2" id="KW-1185">Reference proteome</keyword>
<evidence type="ECO:0000313" key="2">
    <source>
        <dbReference type="Proteomes" id="UP001060170"/>
    </source>
</evidence>
<protein>
    <submittedName>
        <fullName evidence="1">Uncharacterized protein</fullName>
    </submittedName>
</protein>
<accession>A0ACC0EPM0</accession>
<proteinExistence type="predicted"/>
<reference evidence="1 2" key="3">
    <citation type="journal article" date="2022" name="Microbiol. Spectr.">
        <title>Folding features and dynamics of 3D genome architecture in plant fungal pathogens.</title>
        <authorList>
            <person name="Xia C."/>
        </authorList>
    </citation>
    <scope>NUCLEOTIDE SEQUENCE [LARGE SCALE GENOMIC DNA]</scope>
    <source>
        <strain evidence="1 2">93-210</strain>
    </source>
</reference>
<dbReference type="Proteomes" id="UP001060170">
    <property type="component" value="Chromosome 4"/>
</dbReference>